<name>A0A412YUE3_9FIRM</name>
<evidence type="ECO:0000313" key="2">
    <source>
        <dbReference type="EMBL" id="RGV70003.1"/>
    </source>
</evidence>
<accession>A0A412YUE3</accession>
<dbReference type="Proteomes" id="UP000284543">
    <property type="component" value="Unassembled WGS sequence"/>
</dbReference>
<gene>
    <name evidence="2" type="ORF">DWW02_27910</name>
</gene>
<dbReference type="EMBL" id="QRZM01000022">
    <property type="protein sequence ID" value="RGV70003.1"/>
    <property type="molecule type" value="Genomic_DNA"/>
</dbReference>
<keyword evidence="1" id="KW-0812">Transmembrane</keyword>
<proteinExistence type="predicted"/>
<keyword evidence="1" id="KW-0472">Membrane</keyword>
<dbReference type="InterPro" id="IPR011733">
    <property type="entry name" value="CHP02185_IM"/>
</dbReference>
<keyword evidence="1" id="KW-1133">Transmembrane helix</keyword>
<dbReference type="AlphaFoldDB" id="A0A412YUE3"/>
<protein>
    <submittedName>
        <fullName evidence="2">Uncharacterized protein</fullName>
    </submittedName>
</protein>
<feature type="transmembrane region" description="Helical" evidence="1">
    <location>
        <begin position="33"/>
        <end position="54"/>
    </location>
</feature>
<organism evidence="2 3">
    <name type="scientific">Enterocloster bolteae</name>
    <dbReference type="NCBI Taxonomy" id="208479"/>
    <lineage>
        <taxon>Bacteria</taxon>
        <taxon>Bacillati</taxon>
        <taxon>Bacillota</taxon>
        <taxon>Clostridia</taxon>
        <taxon>Lachnospirales</taxon>
        <taxon>Lachnospiraceae</taxon>
        <taxon>Enterocloster</taxon>
    </lineage>
</organism>
<dbReference type="Pfam" id="PF09605">
    <property type="entry name" value="Trep_Strep"/>
    <property type="match status" value="1"/>
</dbReference>
<evidence type="ECO:0000313" key="3">
    <source>
        <dbReference type="Proteomes" id="UP000284543"/>
    </source>
</evidence>
<reference evidence="2 3" key="1">
    <citation type="submission" date="2018-08" db="EMBL/GenBank/DDBJ databases">
        <title>A genome reference for cultivated species of the human gut microbiota.</title>
        <authorList>
            <person name="Zou Y."/>
            <person name="Xue W."/>
            <person name="Luo G."/>
        </authorList>
    </citation>
    <scope>NUCLEOTIDE SEQUENCE [LARGE SCALE GENOMIC DNA]</scope>
    <source>
        <strain evidence="2 3">AF14-18</strain>
    </source>
</reference>
<comment type="caution">
    <text evidence="2">The sequence shown here is derived from an EMBL/GenBank/DDBJ whole genome shotgun (WGS) entry which is preliminary data.</text>
</comment>
<sequence length="85" mass="9885">MNGFLNRVLSVKILMFLSTPVYMRMVSGENKRFVLLTYNTILGLCFFMFGNWFIAPYCMFIGLLSETFYGNRGIVIIPRNLMQPL</sequence>
<evidence type="ECO:0000256" key="1">
    <source>
        <dbReference type="SAM" id="Phobius"/>
    </source>
</evidence>